<dbReference type="PANTHER" id="PTHR33446:SF2">
    <property type="entry name" value="PROTEIN TONB"/>
    <property type="match status" value="1"/>
</dbReference>
<dbReference type="NCBIfam" id="TIGR01352">
    <property type="entry name" value="tonB_Cterm"/>
    <property type="match status" value="2"/>
</dbReference>
<organism evidence="13 14">
    <name type="scientific">Sphingorhabdus pulchriflava</name>
    <dbReference type="NCBI Taxonomy" id="2292257"/>
    <lineage>
        <taxon>Bacteria</taxon>
        <taxon>Pseudomonadati</taxon>
        <taxon>Pseudomonadota</taxon>
        <taxon>Alphaproteobacteria</taxon>
        <taxon>Sphingomonadales</taxon>
        <taxon>Sphingomonadaceae</taxon>
        <taxon>Sphingorhabdus</taxon>
    </lineage>
</organism>
<dbReference type="GO" id="GO:0098797">
    <property type="term" value="C:plasma membrane protein complex"/>
    <property type="evidence" value="ECO:0007669"/>
    <property type="project" value="TreeGrafter"/>
</dbReference>
<evidence type="ECO:0000259" key="12">
    <source>
        <dbReference type="PROSITE" id="PS52015"/>
    </source>
</evidence>
<feature type="signal peptide" evidence="11">
    <location>
        <begin position="1"/>
        <end position="21"/>
    </location>
</feature>
<feature type="chain" id="PRO_5016927797" evidence="11">
    <location>
        <begin position="22"/>
        <end position="358"/>
    </location>
</feature>
<name>A0A371BGW3_9SPHN</name>
<evidence type="ECO:0000256" key="2">
    <source>
        <dbReference type="ARBA" id="ARBA00006555"/>
    </source>
</evidence>
<keyword evidence="4" id="KW-1003">Cell membrane</keyword>
<keyword evidence="11" id="KW-0732">Signal</keyword>
<dbReference type="InterPro" id="IPR037682">
    <property type="entry name" value="TonB_C"/>
</dbReference>
<dbReference type="InterPro" id="IPR006260">
    <property type="entry name" value="TonB/TolA_C"/>
</dbReference>
<comment type="similarity">
    <text evidence="2">Belongs to the TonB family.</text>
</comment>
<dbReference type="Gene3D" id="3.30.1150.10">
    <property type="match status" value="2"/>
</dbReference>
<dbReference type="GO" id="GO:0015031">
    <property type="term" value="P:protein transport"/>
    <property type="evidence" value="ECO:0007669"/>
    <property type="project" value="UniProtKB-KW"/>
</dbReference>
<protein>
    <submittedName>
        <fullName evidence="13">TonB family protein</fullName>
    </submittedName>
</protein>
<dbReference type="EMBL" id="QRGP01000001">
    <property type="protein sequence ID" value="RDV06778.1"/>
    <property type="molecule type" value="Genomic_DNA"/>
</dbReference>
<evidence type="ECO:0000256" key="11">
    <source>
        <dbReference type="SAM" id="SignalP"/>
    </source>
</evidence>
<accession>A0A371BGW3</accession>
<keyword evidence="5" id="KW-0997">Cell inner membrane</keyword>
<dbReference type="GO" id="GO:0055085">
    <property type="term" value="P:transmembrane transport"/>
    <property type="evidence" value="ECO:0007669"/>
    <property type="project" value="InterPro"/>
</dbReference>
<dbReference type="Pfam" id="PF03544">
    <property type="entry name" value="TonB_C"/>
    <property type="match status" value="2"/>
</dbReference>
<keyword evidence="3" id="KW-0813">Transport</keyword>
<evidence type="ECO:0000256" key="7">
    <source>
        <dbReference type="ARBA" id="ARBA00022927"/>
    </source>
</evidence>
<dbReference type="AlphaFoldDB" id="A0A371BGW3"/>
<evidence type="ECO:0000256" key="10">
    <source>
        <dbReference type="SAM" id="MobiDB-lite"/>
    </source>
</evidence>
<evidence type="ECO:0000313" key="13">
    <source>
        <dbReference type="EMBL" id="RDV06778.1"/>
    </source>
</evidence>
<dbReference type="SUPFAM" id="SSF74653">
    <property type="entry name" value="TolA/TonB C-terminal domain"/>
    <property type="match status" value="2"/>
</dbReference>
<evidence type="ECO:0000256" key="5">
    <source>
        <dbReference type="ARBA" id="ARBA00022519"/>
    </source>
</evidence>
<keyword evidence="6" id="KW-0812">Transmembrane</keyword>
<keyword evidence="8" id="KW-1133">Transmembrane helix</keyword>
<evidence type="ECO:0000256" key="4">
    <source>
        <dbReference type="ARBA" id="ARBA00022475"/>
    </source>
</evidence>
<proteinExistence type="inferred from homology"/>
<dbReference type="InterPro" id="IPR051045">
    <property type="entry name" value="TonB-dependent_transducer"/>
</dbReference>
<evidence type="ECO:0000256" key="8">
    <source>
        <dbReference type="ARBA" id="ARBA00022989"/>
    </source>
</evidence>
<dbReference type="GO" id="GO:0031992">
    <property type="term" value="F:energy transducer activity"/>
    <property type="evidence" value="ECO:0007669"/>
    <property type="project" value="TreeGrafter"/>
</dbReference>
<evidence type="ECO:0000256" key="3">
    <source>
        <dbReference type="ARBA" id="ARBA00022448"/>
    </source>
</evidence>
<evidence type="ECO:0000256" key="6">
    <source>
        <dbReference type="ARBA" id="ARBA00022692"/>
    </source>
</evidence>
<keyword evidence="14" id="KW-1185">Reference proteome</keyword>
<evidence type="ECO:0000256" key="9">
    <source>
        <dbReference type="ARBA" id="ARBA00023136"/>
    </source>
</evidence>
<feature type="domain" description="TonB C-terminal" evidence="12">
    <location>
        <begin position="163"/>
        <end position="260"/>
    </location>
</feature>
<comment type="subcellular location">
    <subcellularLocation>
        <location evidence="1">Cell inner membrane</location>
        <topology evidence="1">Single-pass membrane protein</topology>
        <orientation evidence="1">Periplasmic side</orientation>
    </subcellularLocation>
</comment>
<sequence>MPYLFWIGAAIVASVAAPLDAPIVTVPVVNIPAPPVPNAIPAPPTRGQKSVAIPKNNPGAWATTNDYPTKALSERREGTTGFKVLIDASGNPTACSVTQASGHADLDEATCNNIMRRGTFYPAQDEKGAAIEGEWSSRVRWQIPTIFSSASQTIADRSFPRPPKIADFKQLQIKESDYPADALAEGFQGRTEVALGVSPTGSVVVCTIAKTSGHTSLDQKSCDLARKWKFNPAAARDGYAVEGVSAHSFDWRLPKGSFGLPPRPITERNPFEKPGMITLTLDFDSDGKLANCQSEFKGEFGFLPKGVFSPDQLCKNPPTSRIKPFANEKGGNEPRRVILKFEIAHQEWSGTPAASEAD</sequence>
<dbReference type="PROSITE" id="PS52015">
    <property type="entry name" value="TONB_CTD"/>
    <property type="match status" value="2"/>
</dbReference>
<gene>
    <name evidence="13" type="ORF">DXH95_05080</name>
</gene>
<dbReference type="Proteomes" id="UP000263833">
    <property type="component" value="Unassembled WGS sequence"/>
</dbReference>
<evidence type="ECO:0000256" key="1">
    <source>
        <dbReference type="ARBA" id="ARBA00004383"/>
    </source>
</evidence>
<keyword evidence="9" id="KW-0472">Membrane</keyword>
<evidence type="ECO:0000313" key="14">
    <source>
        <dbReference type="Proteomes" id="UP000263833"/>
    </source>
</evidence>
<feature type="domain" description="TonB C-terminal" evidence="12">
    <location>
        <begin position="52"/>
        <end position="156"/>
    </location>
</feature>
<comment type="caution">
    <text evidence="13">The sequence shown here is derived from an EMBL/GenBank/DDBJ whole genome shotgun (WGS) entry which is preliminary data.</text>
</comment>
<dbReference type="PANTHER" id="PTHR33446">
    <property type="entry name" value="PROTEIN TONB-RELATED"/>
    <property type="match status" value="1"/>
</dbReference>
<reference evidence="14" key="1">
    <citation type="submission" date="2018-08" db="EMBL/GenBank/DDBJ databases">
        <authorList>
            <person name="Kim S.-J."/>
            <person name="Jung G.-Y."/>
        </authorList>
    </citation>
    <scope>NUCLEOTIDE SEQUENCE [LARGE SCALE GENOMIC DNA]</scope>
    <source>
        <strain evidence="14">GY_G</strain>
    </source>
</reference>
<keyword evidence="7" id="KW-0653">Protein transport</keyword>
<feature type="region of interest" description="Disordered" evidence="10">
    <location>
        <begin position="42"/>
        <end position="65"/>
    </location>
</feature>